<dbReference type="InterPro" id="IPR011701">
    <property type="entry name" value="MFS"/>
</dbReference>
<evidence type="ECO:0000256" key="6">
    <source>
        <dbReference type="SAM" id="Phobius"/>
    </source>
</evidence>
<feature type="transmembrane region" description="Helical" evidence="6">
    <location>
        <begin position="352"/>
        <end position="373"/>
    </location>
</feature>
<reference evidence="8 9" key="1">
    <citation type="submission" date="2018-06" db="EMBL/GenBank/DDBJ databases">
        <title>Genomic Encyclopedia of Type Strains, Phase III (KMG-III): the genomes of soil and plant-associated and newly described type strains.</title>
        <authorList>
            <person name="Whitman W."/>
        </authorList>
    </citation>
    <scope>NUCLEOTIDE SEQUENCE [LARGE SCALE GENOMIC DNA]</scope>
    <source>
        <strain evidence="8 9">CECT 7377</strain>
    </source>
</reference>
<dbReference type="Pfam" id="PF07690">
    <property type="entry name" value="MFS_1"/>
    <property type="match status" value="1"/>
</dbReference>
<dbReference type="Gene3D" id="1.20.1250.20">
    <property type="entry name" value="MFS general substrate transporter like domains"/>
    <property type="match status" value="1"/>
</dbReference>
<proteinExistence type="predicted"/>
<feature type="transmembrane region" description="Helical" evidence="6">
    <location>
        <begin position="41"/>
        <end position="60"/>
    </location>
</feature>
<evidence type="ECO:0000313" key="9">
    <source>
        <dbReference type="Proteomes" id="UP000252792"/>
    </source>
</evidence>
<feature type="domain" description="Major facilitator superfamily (MFS) profile" evidence="7">
    <location>
        <begin position="3"/>
        <end position="382"/>
    </location>
</feature>
<evidence type="ECO:0000256" key="3">
    <source>
        <dbReference type="ARBA" id="ARBA00022692"/>
    </source>
</evidence>
<evidence type="ECO:0000256" key="4">
    <source>
        <dbReference type="ARBA" id="ARBA00022989"/>
    </source>
</evidence>
<dbReference type="SUPFAM" id="SSF103473">
    <property type="entry name" value="MFS general substrate transporter"/>
    <property type="match status" value="1"/>
</dbReference>
<dbReference type="OrthoDB" id="8708623at2"/>
<dbReference type="InterPro" id="IPR050189">
    <property type="entry name" value="MFS_Efflux_Transporters"/>
</dbReference>
<protein>
    <submittedName>
        <fullName evidence="8">Cyanate permease</fullName>
    </submittedName>
</protein>
<dbReference type="PANTHER" id="PTHR43124:SF3">
    <property type="entry name" value="CHLORAMPHENICOL EFFLUX PUMP RV0191"/>
    <property type="match status" value="1"/>
</dbReference>
<dbReference type="CDD" id="cd17473">
    <property type="entry name" value="MFS_arabinose_efflux_permease_like"/>
    <property type="match status" value="1"/>
</dbReference>
<dbReference type="GO" id="GO:0005886">
    <property type="term" value="C:plasma membrane"/>
    <property type="evidence" value="ECO:0007669"/>
    <property type="project" value="UniProtKB-SubCell"/>
</dbReference>
<evidence type="ECO:0000256" key="1">
    <source>
        <dbReference type="ARBA" id="ARBA00004651"/>
    </source>
</evidence>
<gene>
    <name evidence="8" type="ORF">DFP80_11480</name>
</gene>
<feature type="transmembrane region" description="Helical" evidence="6">
    <location>
        <begin position="72"/>
        <end position="90"/>
    </location>
</feature>
<feature type="transmembrane region" description="Helical" evidence="6">
    <location>
        <begin position="266"/>
        <end position="284"/>
    </location>
</feature>
<feature type="transmembrane region" description="Helical" evidence="6">
    <location>
        <begin position="9"/>
        <end position="29"/>
    </location>
</feature>
<keyword evidence="2" id="KW-1003">Cell membrane</keyword>
<dbReference type="PROSITE" id="PS50850">
    <property type="entry name" value="MFS"/>
    <property type="match status" value="1"/>
</dbReference>
<evidence type="ECO:0000313" key="8">
    <source>
        <dbReference type="EMBL" id="RBP79491.1"/>
    </source>
</evidence>
<feature type="transmembrane region" description="Helical" evidence="6">
    <location>
        <begin position="200"/>
        <end position="225"/>
    </location>
</feature>
<evidence type="ECO:0000256" key="2">
    <source>
        <dbReference type="ARBA" id="ARBA00022475"/>
    </source>
</evidence>
<evidence type="ECO:0000256" key="5">
    <source>
        <dbReference type="ARBA" id="ARBA00023136"/>
    </source>
</evidence>
<feature type="transmembrane region" description="Helical" evidence="6">
    <location>
        <begin position="237"/>
        <end position="254"/>
    </location>
</feature>
<feature type="transmembrane region" description="Helical" evidence="6">
    <location>
        <begin position="325"/>
        <end position="346"/>
    </location>
</feature>
<keyword evidence="4 6" id="KW-1133">Transmembrane helix</keyword>
<dbReference type="InterPro" id="IPR020846">
    <property type="entry name" value="MFS_dom"/>
</dbReference>
<keyword evidence="5 6" id="KW-0472">Membrane</keyword>
<dbReference type="PANTHER" id="PTHR43124">
    <property type="entry name" value="PURINE EFFLUX PUMP PBUE"/>
    <property type="match status" value="1"/>
</dbReference>
<dbReference type="InterPro" id="IPR036259">
    <property type="entry name" value="MFS_trans_sf"/>
</dbReference>
<keyword evidence="3 6" id="KW-0812">Transmembrane</keyword>
<dbReference type="AlphaFoldDB" id="A0A366IXF9"/>
<feature type="transmembrane region" description="Helical" evidence="6">
    <location>
        <begin position="102"/>
        <end position="122"/>
    </location>
</feature>
<evidence type="ECO:0000259" key="7">
    <source>
        <dbReference type="PROSITE" id="PS50850"/>
    </source>
</evidence>
<sequence length="382" mass="40577">MRLSRLGELSLLLVAMLTIMVGAALAPGLQSVAEGLGVSEYATFLITLPALGAIIFAPFFGKLIDRIGARTTLLIGLWGYFLLGAGGAYLHGPWQVAIDRIMLGGFAAGLMASGTAVISQWYQGTARLNMIAKQGMAIELGGVVFLFVGGLLSELSWQAPFLLYVMAFLCVVLTVCFVPQHQSVDTQEVNHADVAPPSSSMGWIVLFTVLAMGLFFSFIISLPSFLAGLQYSEAQTGYVLSFISLVAVFSAMTMPKMVARFSVKHTLGMAFLMYAIGHVVFAFSSENWHIVTASVFAGAGFGLSIPLLNHSTVEASSSGNLGRNLSLFAMSVFSGQFVTSILEFLPLAHDKVFLACSVLAVGCSAAAFLYFSISATAKVIPK</sequence>
<comment type="caution">
    <text evidence="8">The sequence shown here is derived from an EMBL/GenBank/DDBJ whole genome shotgun (WGS) entry which is preliminary data.</text>
</comment>
<accession>A0A366IXF9</accession>
<keyword evidence="9" id="KW-1185">Reference proteome</keyword>
<feature type="transmembrane region" description="Helical" evidence="6">
    <location>
        <begin position="290"/>
        <end position="313"/>
    </location>
</feature>
<dbReference type="GO" id="GO:0022857">
    <property type="term" value="F:transmembrane transporter activity"/>
    <property type="evidence" value="ECO:0007669"/>
    <property type="project" value="InterPro"/>
</dbReference>
<dbReference type="EMBL" id="QNSE01000014">
    <property type="protein sequence ID" value="RBP79491.1"/>
    <property type="molecule type" value="Genomic_DNA"/>
</dbReference>
<dbReference type="Proteomes" id="UP000252792">
    <property type="component" value="Unassembled WGS sequence"/>
</dbReference>
<comment type="subcellular location">
    <subcellularLocation>
        <location evidence="1">Cell membrane</location>
        <topology evidence="1">Multi-pass membrane protein</topology>
    </subcellularLocation>
</comment>
<dbReference type="RefSeq" id="WP_113918084.1">
    <property type="nucleotide sequence ID" value="NZ_QNSE01000014.1"/>
</dbReference>
<feature type="transmembrane region" description="Helical" evidence="6">
    <location>
        <begin position="134"/>
        <end position="153"/>
    </location>
</feature>
<name>A0A366IXF9_9GAMM</name>
<feature type="transmembrane region" description="Helical" evidence="6">
    <location>
        <begin position="159"/>
        <end position="179"/>
    </location>
</feature>
<organism evidence="8 9">
    <name type="scientific">Marinomonas rhizomae</name>
    <dbReference type="NCBI Taxonomy" id="491948"/>
    <lineage>
        <taxon>Bacteria</taxon>
        <taxon>Pseudomonadati</taxon>
        <taxon>Pseudomonadota</taxon>
        <taxon>Gammaproteobacteria</taxon>
        <taxon>Oceanospirillales</taxon>
        <taxon>Oceanospirillaceae</taxon>
        <taxon>Marinomonas</taxon>
    </lineage>
</organism>